<keyword evidence="2" id="KW-0472">Membrane</keyword>
<evidence type="ECO:0008006" key="5">
    <source>
        <dbReference type="Google" id="ProtNLM"/>
    </source>
</evidence>
<evidence type="ECO:0000313" key="3">
    <source>
        <dbReference type="EMBL" id="KAK3333573.1"/>
    </source>
</evidence>
<name>A0AAE0MJ52_9PEZI</name>
<dbReference type="AlphaFoldDB" id="A0AAE0MJ52"/>
<evidence type="ECO:0000313" key="4">
    <source>
        <dbReference type="Proteomes" id="UP001286456"/>
    </source>
</evidence>
<feature type="region of interest" description="Disordered" evidence="1">
    <location>
        <begin position="181"/>
        <end position="214"/>
    </location>
</feature>
<organism evidence="3 4">
    <name type="scientific">Cercophora scortea</name>
    <dbReference type="NCBI Taxonomy" id="314031"/>
    <lineage>
        <taxon>Eukaryota</taxon>
        <taxon>Fungi</taxon>
        <taxon>Dikarya</taxon>
        <taxon>Ascomycota</taxon>
        <taxon>Pezizomycotina</taxon>
        <taxon>Sordariomycetes</taxon>
        <taxon>Sordariomycetidae</taxon>
        <taxon>Sordariales</taxon>
        <taxon>Lasiosphaeriaceae</taxon>
        <taxon>Cercophora</taxon>
    </lineage>
</organism>
<comment type="caution">
    <text evidence="3">The sequence shown here is derived from an EMBL/GenBank/DDBJ whole genome shotgun (WGS) entry which is preliminary data.</text>
</comment>
<feature type="transmembrane region" description="Helical" evidence="2">
    <location>
        <begin position="155"/>
        <end position="178"/>
    </location>
</feature>
<gene>
    <name evidence="3" type="ORF">B0T19DRAFT_129700</name>
</gene>
<dbReference type="Proteomes" id="UP001286456">
    <property type="component" value="Unassembled WGS sequence"/>
</dbReference>
<reference evidence="3" key="2">
    <citation type="submission" date="2023-06" db="EMBL/GenBank/DDBJ databases">
        <authorList>
            <consortium name="Lawrence Berkeley National Laboratory"/>
            <person name="Haridas S."/>
            <person name="Hensen N."/>
            <person name="Bonometti L."/>
            <person name="Westerberg I."/>
            <person name="Brannstrom I.O."/>
            <person name="Guillou S."/>
            <person name="Cros-Aarteil S."/>
            <person name="Calhoun S."/>
            <person name="Kuo A."/>
            <person name="Mondo S."/>
            <person name="Pangilinan J."/>
            <person name="Riley R."/>
            <person name="Labutti K."/>
            <person name="Andreopoulos B."/>
            <person name="Lipzen A."/>
            <person name="Chen C."/>
            <person name="Yanf M."/>
            <person name="Daum C."/>
            <person name="Ng V."/>
            <person name="Clum A."/>
            <person name="Steindorff A."/>
            <person name="Ohm R."/>
            <person name="Martin F."/>
            <person name="Silar P."/>
            <person name="Natvig D."/>
            <person name="Lalanne C."/>
            <person name="Gautier V."/>
            <person name="Ament-Velasquez S.L."/>
            <person name="Kruys A."/>
            <person name="Hutchinson M.I."/>
            <person name="Powell A.J."/>
            <person name="Barry K."/>
            <person name="Miller A.N."/>
            <person name="Grigoriev I.V."/>
            <person name="Debuchy R."/>
            <person name="Gladieux P."/>
            <person name="Thoren M.H."/>
            <person name="Johannesson H."/>
        </authorList>
    </citation>
    <scope>NUCLEOTIDE SEQUENCE</scope>
    <source>
        <strain evidence="3">SMH4131-1</strain>
    </source>
</reference>
<accession>A0AAE0MJ52</accession>
<evidence type="ECO:0000256" key="1">
    <source>
        <dbReference type="SAM" id="MobiDB-lite"/>
    </source>
</evidence>
<proteinExistence type="predicted"/>
<keyword evidence="2" id="KW-0812">Transmembrane</keyword>
<sequence>MDEQQQNSQKDAAPPTSNGADGIELSDHKPKYPDDESSSSPGMQVVEPSTLEVVQPRQGLSNNRTWEKTSGLPEPVVYGGGHNHNHHGIGTDPASPWSQNGGTPHTPYGSVAPAYYHQGESPYDYGQQQQQQQPPSAPAPAPPAATIAGLRRQTFWVVLAIGVFLAVVAIAVGVGVGVSQANKSGGSSTPSSTPTPAQALYPSPTAQGTTGPDQTVKCPLNNLTLYTSQADTSKRFVLLCGRDFNSDRGTLDLYNEETHDMSDCIDACAKQPGCVGAGWGPSDGVTLCWLKSYIQFDKPNWSAGWYFAIKDNSTTATTAAAAATTTGGGG</sequence>
<keyword evidence="2" id="KW-1133">Transmembrane helix</keyword>
<feature type="compositionally biased region" description="Polar residues" evidence="1">
    <location>
        <begin position="204"/>
        <end position="213"/>
    </location>
</feature>
<feature type="compositionally biased region" description="Polar residues" evidence="1">
    <location>
        <begin position="1"/>
        <end position="19"/>
    </location>
</feature>
<keyword evidence="4" id="KW-1185">Reference proteome</keyword>
<feature type="compositionally biased region" description="Basic and acidic residues" evidence="1">
    <location>
        <begin position="25"/>
        <end position="34"/>
    </location>
</feature>
<feature type="compositionally biased region" description="Low complexity" evidence="1">
    <location>
        <begin position="184"/>
        <end position="196"/>
    </location>
</feature>
<protein>
    <recommendedName>
        <fullName evidence="5">Apple domain-containing protein</fullName>
    </recommendedName>
</protein>
<reference evidence="3" key="1">
    <citation type="journal article" date="2023" name="Mol. Phylogenet. Evol.">
        <title>Genome-scale phylogeny and comparative genomics of the fungal order Sordariales.</title>
        <authorList>
            <person name="Hensen N."/>
            <person name="Bonometti L."/>
            <person name="Westerberg I."/>
            <person name="Brannstrom I.O."/>
            <person name="Guillou S."/>
            <person name="Cros-Aarteil S."/>
            <person name="Calhoun S."/>
            <person name="Haridas S."/>
            <person name="Kuo A."/>
            <person name="Mondo S."/>
            <person name="Pangilinan J."/>
            <person name="Riley R."/>
            <person name="LaButti K."/>
            <person name="Andreopoulos B."/>
            <person name="Lipzen A."/>
            <person name="Chen C."/>
            <person name="Yan M."/>
            <person name="Daum C."/>
            <person name="Ng V."/>
            <person name="Clum A."/>
            <person name="Steindorff A."/>
            <person name="Ohm R.A."/>
            <person name="Martin F."/>
            <person name="Silar P."/>
            <person name="Natvig D.O."/>
            <person name="Lalanne C."/>
            <person name="Gautier V."/>
            <person name="Ament-Velasquez S.L."/>
            <person name="Kruys A."/>
            <person name="Hutchinson M.I."/>
            <person name="Powell A.J."/>
            <person name="Barry K."/>
            <person name="Miller A.N."/>
            <person name="Grigoriev I.V."/>
            <person name="Debuchy R."/>
            <person name="Gladieux P."/>
            <person name="Hiltunen Thoren M."/>
            <person name="Johannesson H."/>
        </authorList>
    </citation>
    <scope>NUCLEOTIDE SEQUENCE</scope>
    <source>
        <strain evidence="3">SMH4131-1</strain>
    </source>
</reference>
<feature type="region of interest" description="Disordered" evidence="1">
    <location>
        <begin position="1"/>
        <end position="144"/>
    </location>
</feature>
<dbReference type="Gene3D" id="3.50.4.10">
    <property type="entry name" value="Hepatocyte Growth Factor"/>
    <property type="match status" value="1"/>
</dbReference>
<dbReference type="EMBL" id="JAUEPO010000002">
    <property type="protein sequence ID" value="KAK3333573.1"/>
    <property type="molecule type" value="Genomic_DNA"/>
</dbReference>
<evidence type="ECO:0000256" key="2">
    <source>
        <dbReference type="SAM" id="Phobius"/>
    </source>
</evidence>